<evidence type="ECO:0000256" key="2">
    <source>
        <dbReference type="ARBA" id="ARBA00010100"/>
    </source>
</evidence>
<feature type="transmembrane region" description="Helical" evidence="8">
    <location>
        <begin position="37"/>
        <end position="57"/>
    </location>
</feature>
<keyword evidence="3 8" id="KW-0813">Transport</keyword>
<reference evidence="9 10" key="1">
    <citation type="submission" date="2012-05" db="EMBL/GenBank/DDBJ databases">
        <authorList>
            <person name="Weinstock G."/>
            <person name="Sodergren E."/>
            <person name="Lobos E.A."/>
            <person name="Fulton L."/>
            <person name="Fulton R."/>
            <person name="Courtney L."/>
            <person name="Fronick C."/>
            <person name="O'Laughlin M."/>
            <person name="Godfrey J."/>
            <person name="Wilson R.M."/>
            <person name="Miner T."/>
            <person name="Farmer C."/>
            <person name="Delehaunty K."/>
            <person name="Cordes M."/>
            <person name="Minx P."/>
            <person name="Tomlinson C."/>
            <person name="Chen J."/>
            <person name="Wollam A."/>
            <person name="Pepin K.H."/>
            <person name="Bhonagiri V."/>
            <person name="Zhang X."/>
            <person name="Suruliraj S."/>
            <person name="Warren W."/>
            <person name="Mitreva M."/>
            <person name="Mardis E.R."/>
            <person name="Wilson R.K."/>
        </authorList>
    </citation>
    <scope>NUCLEOTIDE SEQUENCE [LARGE SCALE GENOMIC DNA]</scope>
    <source>
        <strain evidence="9 10">F0235</strain>
    </source>
</reference>
<feature type="transmembrane region" description="Helical" evidence="8">
    <location>
        <begin position="455"/>
        <end position="474"/>
    </location>
</feature>
<accession>L1MNI5</accession>
<comment type="function">
    <text evidence="8">Uptake of L-lactate across the membrane. Can also transport D-lactate and glycolate.</text>
</comment>
<dbReference type="Proteomes" id="UP000010445">
    <property type="component" value="Unassembled WGS sequence"/>
</dbReference>
<evidence type="ECO:0000256" key="3">
    <source>
        <dbReference type="ARBA" id="ARBA00022448"/>
    </source>
</evidence>
<dbReference type="EMBL" id="AMEM01000005">
    <property type="protein sequence ID" value="EKX92529.1"/>
    <property type="molecule type" value="Genomic_DNA"/>
</dbReference>
<organism evidence="9 10">
    <name type="scientific">Corynebacterium durum F0235</name>
    <dbReference type="NCBI Taxonomy" id="1035195"/>
    <lineage>
        <taxon>Bacteria</taxon>
        <taxon>Bacillati</taxon>
        <taxon>Actinomycetota</taxon>
        <taxon>Actinomycetes</taxon>
        <taxon>Mycobacteriales</taxon>
        <taxon>Corynebacteriaceae</taxon>
        <taxon>Corynebacterium</taxon>
    </lineage>
</organism>
<dbReference type="NCBIfam" id="TIGR00795">
    <property type="entry name" value="lctP"/>
    <property type="match status" value="1"/>
</dbReference>
<feature type="transmembrane region" description="Helical" evidence="8">
    <location>
        <begin position="64"/>
        <end position="83"/>
    </location>
</feature>
<dbReference type="PANTHER" id="PTHR30003:SF0">
    <property type="entry name" value="GLYCOLATE PERMEASE GLCA-RELATED"/>
    <property type="match status" value="1"/>
</dbReference>
<dbReference type="GO" id="GO:0015129">
    <property type="term" value="F:lactate transmembrane transporter activity"/>
    <property type="evidence" value="ECO:0007669"/>
    <property type="project" value="UniProtKB-UniRule"/>
</dbReference>
<evidence type="ECO:0000313" key="9">
    <source>
        <dbReference type="EMBL" id="EKX92529.1"/>
    </source>
</evidence>
<evidence type="ECO:0000256" key="5">
    <source>
        <dbReference type="ARBA" id="ARBA00022692"/>
    </source>
</evidence>
<feature type="transmembrane region" description="Helical" evidence="8">
    <location>
        <begin position="546"/>
        <end position="574"/>
    </location>
</feature>
<feature type="transmembrane region" description="Helical" evidence="8">
    <location>
        <begin position="423"/>
        <end position="443"/>
    </location>
</feature>
<feature type="transmembrane region" description="Helical" evidence="8">
    <location>
        <begin position="95"/>
        <end position="114"/>
    </location>
</feature>
<feature type="transmembrane region" description="Helical" evidence="8">
    <location>
        <begin position="386"/>
        <end position="403"/>
    </location>
</feature>
<sequence>MDFLLAAAPPTLVNTAQHTLAASDTFTSNNKAVADSSALSALVGIVPLATFFVLLMVVKLKAHWSAIGAMVMALIVAIVLFAMPANLAVLTMTEGIAFGLFPIVFIIWMAVWVYDLTVKSNRFEDLRLIFSKIGRGDMRVQALLIGFSFGGLLEALAGFGAPVAIVAAMLLAIGMKPMKAVLVTLVANTAPVAFGAMAIPLTTAGGLTGIKPEIVAAMAGRQVSVLAVIVPFILCFIMDGVRGFRQVWPMALVLGVAFGSGQFLASNYFLYDLTDVVACLLSLTVGVLFLMVWAPKTPEEQASQTSASSGNELNVQRTSLALFPYLLVIVVFAVAKLWTVGVNIPKALTSTDIKFPWPGLDGHLVDSTGKPLTATVFNFNWLSNPGTLLFLSGLITVIVYMLNTEGGKYPMSFKLGFGELFGGAYRMRLAALTIAAVMGLAYVMNFSGQTGAIGAFLAGSGSFFPFISPILGWVGTAVTGSATSANALFSKMQATAATSVGAEPALMVGANTTGAVIGKMLSPQTLTIASAAVQMENGEAKIMKNIIGFSIGLILFACVLVFLQSTPILGWMVVS</sequence>
<name>L1MNI5_9CORY</name>
<dbReference type="AlphaFoldDB" id="L1MNI5"/>
<keyword evidence="7 8" id="KW-0472">Membrane</keyword>
<comment type="caution">
    <text evidence="9">The sequence shown here is derived from an EMBL/GenBank/DDBJ whole genome shotgun (WGS) entry which is preliminary data.</text>
</comment>
<gene>
    <name evidence="9" type="ORF">HMPREF9997_00196</name>
</gene>
<dbReference type="PANTHER" id="PTHR30003">
    <property type="entry name" value="L-LACTATE PERMEASE"/>
    <property type="match status" value="1"/>
</dbReference>
<feature type="transmembrane region" description="Helical" evidence="8">
    <location>
        <begin position="322"/>
        <end position="344"/>
    </location>
</feature>
<feature type="transmembrane region" description="Helical" evidence="8">
    <location>
        <begin position="181"/>
        <end position="202"/>
    </location>
</feature>
<proteinExistence type="inferred from homology"/>
<dbReference type="GO" id="GO:0015295">
    <property type="term" value="F:solute:proton symporter activity"/>
    <property type="evidence" value="ECO:0007669"/>
    <property type="project" value="TreeGrafter"/>
</dbReference>
<dbReference type="Pfam" id="PF02652">
    <property type="entry name" value="Lactate_perm"/>
    <property type="match status" value="1"/>
</dbReference>
<keyword evidence="4 8" id="KW-1003">Cell membrane</keyword>
<evidence type="ECO:0000313" key="10">
    <source>
        <dbReference type="Proteomes" id="UP000010445"/>
    </source>
</evidence>
<evidence type="ECO:0000256" key="6">
    <source>
        <dbReference type="ARBA" id="ARBA00022989"/>
    </source>
</evidence>
<feature type="transmembrane region" description="Helical" evidence="8">
    <location>
        <begin position="247"/>
        <end position="269"/>
    </location>
</feature>
<dbReference type="PATRIC" id="fig|1035195.3.peg.184"/>
<evidence type="ECO:0000256" key="8">
    <source>
        <dbReference type="RuleBase" id="RU365092"/>
    </source>
</evidence>
<evidence type="ECO:0000256" key="1">
    <source>
        <dbReference type="ARBA" id="ARBA00004651"/>
    </source>
</evidence>
<dbReference type="GO" id="GO:0005886">
    <property type="term" value="C:plasma membrane"/>
    <property type="evidence" value="ECO:0007669"/>
    <property type="project" value="UniProtKB-SubCell"/>
</dbReference>
<dbReference type="InterPro" id="IPR003804">
    <property type="entry name" value="Lactate_perm"/>
</dbReference>
<feature type="transmembrane region" description="Helical" evidence="8">
    <location>
        <begin position="276"/>
        <end position="294"/>
    </location>
</feature>
<dbReference type="HOGENOM" id="CLU_021628_0_0_11"/>
<comment type="subcellular location">
    <subcellularLocation>
        <location evidence="1 8">Cell membrane</location>
        <topology evidence="1 8">Multi-pass membrane protein</topology>
    </subcellularLocation>
</comment>
<keyword evidence="10" id="KW-1185">Reference proteome</keyword>
<evidence type="ECO:0000256" key="4">
    <source>
        <dbReference type="ARBA" id="ARBA00022475"/>
    </source>
</evidence>
<keyword evidence="6 8" id="KW-1133">Transmembrane helix</keyword>
<keyword evidence="5 8" id="KW-0812">Transmembrane</keyword>
<feature type="transmembrane region" description="Helical" evidence="8">
    <location>
        <begin position="142"/>
        <end position="175"/>
    </location>
</feature>
<comment type="similarity">
    <text evidence="2 8">Belongs to the lactate permease family.</text>
</comment>
<feature type="transmembrane region" description="Helical" evidence="8">
    <location>
        <begin position="223"/>
        <end position="241"/>
    </location>
</feature>
<dbReference type="STRING" id="1035195.HMPREF9997_00196"/>
<protein>
    <recommendedName>
        <fullName evidence="8">L-lactate permease</fullName>
    </recommendedName>
</protein>
<evidence type="ECO:0000256" key="7">
    <source>
        <dbReference type="ARBA" id="ARBA00023136"/>
    </source>
</evidence>
<dbReference type="eggNOG" id="COG1620">
    <property type="taxonomic scope" value="Bacteria"/>
</dbReference>